<evidence type="ECO:0000313" key="1">
    <source>
        <dbReference type="EMBL" id="RBP06634.1"/>
    </source>
</evidence>
<sequence>MVSKILFIFLIGMFALLKVDLIKNRVKNAVQYKFSSVISAFYIVR</sequence>
<dbReference type="EMBL" id="QNRJ01000002">
    <property type="protein sequence ID" value="RBP06634.1"/>
    <property type="molecule type" value="Genomic_DNA"/>
</dbReference>
<organism evidence="1 2">
    <name type="scientific">Rossellomorea aquimaris</name>
    <dbReference type="NCBI Taxonomy" id="189382"/>
    <lineage>
        <taxon>Bacteria</taxon>
        <taxon>Bacillati</taxon>
        <taxon>Bacillota</taxon>
        <taxon>Bacilli</taxon>
        <taxon>Bacillales</taxon>
        <taxon>Bacillaceae</taxon>
        <taxon>Rossellomorea</taxon>
    </lineage>
</organism>
<dbReference type="Proteomes" id="UP000252118">
    <property type="component" value="Unassembled WGS sequence"/>
</dbReference>
<name>A0A366EWB4_9BACI</name>
<evidence type="ECO:0000313" key="2">
    <source>
        <dbReference type="Proteomes" id="UP000252118"/>
    </source>
</evidence>
<comment type="caution">
    <text evidence="1">The sequence shown here is derived from an EMBL/GenBank/DDBJ whole genome shotgun (WGS) entry which is preliminary data.</text>
</comment>
<reference evidence="1 2" key="1">
    <citation type="submission" date="2018-06" db="EMBL/GenBank/DDBJ databases">
        <title>Freshwater and sediment microbial communities from various areas in North America, analyzing microbe dynamics in response to fracking.</title>
        <authorList>
            <person name="Lamendella R."/>
        </authorList>
    </citation>
    <scope>NUCLEOTIDE SEQUENCE [LARGE SCALE GENOMIC DNA]</scope>
    <source>
        <strain evidence="1 2">97B</strain>
    </source>
</reference>
<accession>A0A366EWB4</accession>
<dbReference type="AlphaFoldDB" id="A0A366EWB4"/>
<protein>
    <submittedName>
        <fullName evidence="1">Uncharacterized protein</fullName>
    </submittedName>
</protein>
<proteinExistence type="predicted"/>
<gene>
    <name evidence="1" type="ORF">DET59_10215</name>
</gene>